<dbReference type="AlphaFoldDB" id="A0A5B9P6U2"/>
<reference evidence="1 2" key="1">
    <citation type="submission" date="2019-08" db="EMBL/GenBank/DDBJ databases">
        <title>Deep-cultivation of Planctomycetes and their phenomic and genomic characterization uncovers novel biology.</title>
        <authorList>
            <person name="Wiegand S."/>
            <person name="Jogler M."/>
            <person name="Boedeker C."/>
            <person name="Pinto D."/>
            <person name="Vollmers J."/>
            <person name="Rivas-Marin E."/>
            <person name="Kohn T."/>
            <person name="Peeters S.H."/>
            <person name="Heuer A."/>
            <person name="Rast P."/>
            <person name="Oberbeckmann S."/>
            <person name="Bunk B."/>
            <person name="Jeske O."/>
            <person name="Meyerdierks A."/>
            <person name="Storesund J.E."/>
            <person name="Kallscheuer N."/>
            <person name="Luecker S."/>
            <person name="Lage O.M."/>
            <person name="Pohl T."/>
            <person name="Merkel B.J."/>
            <person name="Hornburger P."/>
            <person name="Mueller R.-W."/>
            <person name="Bruemmer F."/>
            <person name="Labrenz M."/>
            <person name="Spormann A.M."/>
            <person name="Op den Camp H."/>
            <person name="Overmann J."/>
            <person name="Amann R."/>
            <person name="Jetten M.S.M."/>
            <person name="Mascher T."/>
            <person name="Medema M.H."/>
            <person name="Devos D.P."/>
            <person name="Kaster A.-K."/>
            <person name="Ovreas L."/>
            <person name="Rohde M."/>
            <person name="Galperin M.Y."/>
            <person name="Jogler C."/>
        </authorList>
    </citation>
    <scope>NUCLEOTIDE SEQUENCE [LARGE SCALE GENOMIC DNA]</scope>
    <source>
        <strain evidence="1 2">FC18</strain>
    </source>
</reference>
<keyword evidence="2" id="KW-1185">Reference proteome</keyword>
<dbReference type="Proteomes" id="UP000322214">
    <property type="component" value="Chromosome"/>
</dbReference>
<sequence>MRQYINSSIANVIRRYRVTAVDMLRIVSDSASSQWHIQLCAAVQPAGDSHQRRHGGLLTSVVNANGNATNGGNGIGKSLSQSMAKLLKPAIERLFVETTGSSCQQCPSMTGSSGSTRVS</sequence>
<evidence type="ECO:0000313" key="2">
    <source>
        <dbReference type="Proteomes" id="UP000322214"/>
    </source>
</evidence>
<proteinExistence type="predicted"/>
<protein>
    <submittedName>
        <fullName evidence="1">Uncharacterized protein</fullName>
    </submittedName>
</protein>
<name>A0A5B9P6U2_9BACT</name>
<dbReference type="KEGG" id="mff:MFFC18_05730"/>
<gene>
    <name evidence="1" type="ORF">MFFC18_05730</name>
</gene>
<accession>A0A5B9P6U2</accession>
<evidence type="ECO:0000313" key="1">
    <source>
        <dbReference type="EMBL" id="QEG20722.1"/>
    </source>
</evidence>
<organism evidence="1 2">
    <name type="scientific">Mariniblastus fucicola</name>
    <dbReference type="NCBI Taxonomy" id="980251"/>
    <lineage>
        <taxon>Bacteria</taxon>
        <taxon>Pseudomonadati</taxon>
        <taxon>Planctomycetota</taxon>
        <taxon>Planctomycetia</taxon>
        <taxon>Pirellulales</taxon>
        <taxon>Pirellulaceae</taxon>
        <taxon>Mariniblastus</taxon>
    </lineage>
</organism>
<dbReference type="EMBL" id="CP042912">
    <property type="protein sequence ID" value="QEG20722.1"/>
    <property type="molecule type" value="Genomic_DNA"/>
</dbReference>